<name>A0ABW4DLJ6_9LACO</name>
<dbReference type="Proteomes" id="UP001597244">
    <property type="component" value="Unassembled WGS sequence"/>
</dbReference>
<reference evidence="2" key="1">
    <citation type="journal article" date="2019" name="Int. J. Syst. Evol. Microbiol.">
        <title>The Global Catalogue of Microorganisms (GCM) 10K type strain sequencing project: providing services to taxonomists for standard genome sequencing and annotation.</title>
        <authorList>
            <consortium name="The Broad Institute Genomics Platform"/>
            <consortium name="The Broad Institute Genome Sequencing Center for Infectious Disease"/>
            <person name="Wu L."/>
            <person name="Ma J."/>
        </authorList>
    </citation>
    <scope>NUCLEOTIDE SEQUENCE [LARGE SCALE GENOMIC DNA]</scope>
    <source>
        <strain evidence="2">CCM 8951</strain>
    </source>
</reference>
<proteinExistence type="predicted"/>
<sequence length="85" mass="9477">MVKTLAEYEADIPATRQLLTDRSEMVAFFDALTPGYQREWAKFIFGSKAAATKEKHIAEMKGVLAAGYKSKRGYASAMKLKKEQG</sequence>
<keyword evidence="2" id="KW-1185">Reference proteome</keyword>
<accession>A0ABW4DLJ6</accession>
<evidence type="ECO:0000313" key="2">
    <source>
        <dbReference type="Proteomes" id="UP001597244"/>
    </source>
</evidence>
<protein>
    <submittedName>
        <fullName evidence="1">YdeI/OmpD-associated family protein</fullName>
    </submittedName>
</protein>
<dbReference type="Pfam" id="PF13376">
    <property type="entry name" value="OmdA"/>
    <property type="match status" value="1"/>
</dbReference>
<dbReference type="EMBL" id="JBHTOF010000020">
    <property type="protein sequence ID" value="MFD1464849.1"/>
    <property type="molecule type" value="Genomic_DNA"/>
</dbReference>
<dbReference type="RefSeq" id="WP_225417252.1">
    <property type="nucleotide sequence ID" value="NZ_JBHTOF010000020.1"/>
</dbReference>
<evidence type="ECO:0000313" key="1">
    <source>
        <dbReference type="EMBL" id="MFD1464849.1"/>
    </source>
</evidence>
<comment type="caution">
    <text evidence="1">The sequence shown here is derived from an EMBL/GenBank/DDBJ whole genome shotgun (WGS) entry which is preliminary data.</text>
</comment>
<gene>
    <name evidence="1" type="ORF">ACFQ4L_01915</name>
</gene>
<organism evidence="1 2">
    <name type="scientific">Lapidilactobacillus mulanensis</name>
    <dbReference type="NCBI Taxonomy" id="2485999"/>
    <lineage>
        <taxon>Bacteria</taxon>
        <taxon>Bacillati</taxon>
        <taxon>Bacillota</taxon>
        <taxon>Bacilli</taxon>
        <taxon>Lactobacillales</taxon>
        <taxon>Lactobacillaceae</taxon>
        <taxon>Lapidilactobacillus</taxon>
    </lineage>
</organism>